<name>A0A2N3PZ68_9PROT</name>
<dbReference type="GO" id="GO:0003677">
    <property type="term" value="F:DNA binding"/>
    <property type="evidence" value="ECO:0007669"/>
    <property type="project" value="InterPro"/>
</dbReference>
<dbReference type="SUPFAM" id="SSF47413">
    <property type="entry name" value="lambda repressor-like DNA-binding domains"/>
    <property type="match status" value="1"/>
</dbReference>
<dbReference type="AlphaFoldDB" id="A0A2N3PZ68"/>
<dbReference type="Pfam" id="PF13560">
    <property type="entry name" value="HTH_31"/>
    <property type="match status" value="1"/>
</dbReference>
<proteinExistence type="predicted"/>
<evidence type="ECO:0000313" key="3">
    <source>
        <dbReference type="EMBL" id="PKU25714.1"/>
    </source>
</evidence>
<feature type="domain" description="HTH cro/C1-type" evidence="2">
    <location>
        <begin position="30"/>
        <end position="99"/>
    </location>
</feature>
<accession>A0A2N3PZ68</accession>
<comment type="caution">
    <text evidence="3">The sequence shown here is derived from an EMBL/GenBank/DDBJ whole genome shotgun (WGS) entry which is preliminary data.</text>
</comment>
<dbReference type="EMBL" id="PIUM01000003">
    <property type="protein sequence ID" value="PKU25714.1"/>
    <property type="molecule type" value="Genomic_DNA"/>
</dbReference>
<evidence type="ECO:0000259" key="2">
    <source>
        <dbReference type="SMART" id="SM00530"/>
    </source>
</evidence>
<dbReference type="InterPro" id="IPR041413">
    <property type="entry name" value="MLTR_LBD"/>
</dbReference>
<dbReference type="InterPro" id="IPR010982">
    <property type="entry name" value="Lambda_DNA-bd_dom_sf"/>
</dbReference>
<dbReference type="Gene3D" id="1.10.260.40">
    <property type="entry name" value="lambda repressor-like DNA-binding domains"/>
    <property type="match status" value="1"/>
</dbReference>
<feature type="region of interest" description="Disordered" evidence="1">
    <location>
        <begin position="35"/>
        <end position="54"/>
    </location>
</feature>
<evidence type="ECO:0000313" key="4">
    <source>
        <dbReference type="Proteomes" id="UP000233293"/>
    </source>
</evidence>
<dbReference type="Pfam" id="PF17765">
    <property type="entry name" value="MLTR_LBD"/>
    <property type="match status" value="1"/>
</dbReference>
<dbReference type="PANTHER" id="PTHR35010:SF2">
    <property type="entry name" value="BLL4672 PROTEIN"/>
    <property type="match status" value="1"/>
</dbReference>
<dbReference type="Gene3D" id="3.30.450.180">
    <property type="match status" value="1"/>
</dbReference>
<dbReference type="SMART" id="SM00530">
    <property type="entry name" value="HTH_XRE"/>
    <property type="match status" value="1"/>
</dbReference>
<dbReference type="PANTHER" id="PTHR35010">
    <property type="entry name" value="BLL4672 PROTEIN-RELATED"/>
    <property type="match status" value="1"/>
</dbReference>
<keyword evidence="4" id="KW-1185">Reference proteome</keyword>
<reference evidence="4" key="1">
    <citation type="submission" date="2017-12" db="EMBL/GenBank/DDBJ databases">
        <title>Draft genome sequence of Telmatospirillum siberiense 26-4b1T, an acidotolerant peatland alphaproteobacterium potentially involved in sulfur cycling.</title>
        <authorList>
            <person name="Hausmann B."/>
            <person name="Pjevac P."/>
            <person name="Schreck K."/>
            <person name="Herbold C.W."/>
            <person name="Daims H."/>
            <person name="Wagner M."/>
            <person name="Pester M."/>
            <person name="Loy A."/>
        </authorList>
    </citation>
    <scope>NUCLEOTIDE SEQUENCE [LARGE SCALE GENOMIC DNA]</scope>
    <source>
        <strain evidence="4">26-4b1</strain>
    </source>
</reference>
<dbReference type="OrthoDB" id="5346389at2"/>
<evidence type="ECO:0000256" key="1">
    <source>
        <dbReference type="SAM" id="MobiDB-lite"/>
    </source>
</evidence>
<dbReference type="InterPro" id="IPR001387">
    <property type="entry name" value="Cro/C1-type_HTH"/>
</dbReference>
<sequence>MSGSLHWYKIVNYPGIKASMMTSNQILGSFLRARRERLPAPPTQGRRRRTPGLRREEVAETCGVSTTWYTWLEQGRDVSASSQVLARLADTLRLGSAERAYLFELAGRHDPAAPEPGPDLPPEVLALPLHMTVPAYVLDRTWAARAWNDEAAHLFAGWLDGDNDRNLLRYIFLSDKGRDLIADWEDRGRRVVAEFRADYGHGLNDPALQALIDQLNRESTVFRRYWQEQAVQRREGGERRFNHPSDGTCLFLQSTLVLASDPGVKLVSLSPVPVRNADEER</sequence>
<organism evidence="3 4">
    <name type="scientific">Telmatospirillum siberiense</name>
    <dbReference type="NCBI Taxonomy" id="382514"/>
    <lineage>
        <taxon>Bacteria</taxon>
        <taxon>Pseudomonadati</taxon>
        <taxon>Pseudomonadota</taxon>
        <taxon>Alphaproteobacteria</taxon>
        <taxon>Rhodospirillales</taxon>
        <taxon>Rhodospirillaceae</taxon>
        <taxon>Telmatospirillum</taxon>
    </lineage>
</organism>
<gene>
    <name evidence="3" type="ORF">CWS72_03835</name>
</gene>
<dbReference type="Proteomes" id="UP000233293">
    <property type="component" value="Unassembled WGS sequence"/>
</dbReference>
<protein>
    <submittedName>
        <fullName evidence="3">XRE family transcriptional regulator</fullName>
    </submittedName>
</protein>